<dbReference type="AlphaFoldDB" id="A0A6G0T9W3"/>
<protein>
    <submittedName>
        <fullName evidence="1">Uncharacterized protein</fullName>
    </submittedName>
</protein>
<proteinExistence type="predicted"/>
<accession>A0A6G0T9W3</accession>
<name>A0A6G0T9W3_APHGL</name>
<reference evidence="1 2" key="1">
    <citation type="submission" date="2019-08" db="EMBL/GenBank/DDBJ databases">
        <title>The genome of the soybean aphid Biotype 1, its phylome, world population structure and adaptation to the North American continent.</title>
        <authorList>
            <person name="Giordano R."/>
            <person name="Donthu R.K."/>
            <person name="Hernandez A.G."/>
            <person name="Wright C.L."/>
            <person name="Zimin A.V."/>
        </authorList>
    </citation>
    <scope>NUCLEOTIDE SEQUENCE [LARGE SCALE GENOMIC DNA]</scope>
    <source>
        <tissue evidence="1">Whole aphids</tissue>
    </source>
</reference>
<organism evidence="1 2">
    <name type="scientific">Aphis glycines</name>
    <name type="common">Soybean aphid</name>
    <dbReference type="NCBI Taxonomy" id="307491"/>
    <lineage>
        <taxon>Eukaryota</taxon>
        <taxon>Metazoa</taxon>
        <taxon>Ecdysozoa</taxon>
        <taxon>Arthropoda</taxon>
        <taxon>Hexapoda</taxon>
        <taxon>Insecta</taxon>
        <taxon>Pterygota</taxon>
        <taxon>Neoptera</taxon>
        <taxon>Paraneoptera</taxon>
        <taxon>Hemiptera</taxon>
        <taxon>Sternorrhyncha</taxon>
        <taxon>Aphidomorpha</taxon>
        <taxon>Aphidoidea</taxon>
        <taxon>Aphididae</taxon>
        <taxon>Aphidini</taxon>
        <taxon>Aphis</taxon>
        <taxon>Aphis</taxon>
    </lineage>
</organism>
<comment type="caution">
    <text evidence="1">The sequence shown here is derived from an EMBL/GenBank/DDBJ whole genome shotgun (WGS) entry which is preliminary data.</text>
</comment>
<keyword evidence="2" id="KW-1185">Reference proteome</keyword>
<dbReference type="Proteomes" id="UP000475862">
    <property type="component" value="Unassembled WGS sequence"/>
</dbReference>
<gene>
    <name evidence="1" type="ORF">AGLY_012150</name>
</gene>
<evidence type="ECO:0000313" key="1">
    <source>
        <dbReference type="EMBL" id="KAE9528575.1"/>
    </source>
</evidence>
<sequence>MSCRVKIIVGINGASCEVSKDKTPQLTNTPKIPRFRDFNLVAIDKSYDPVDSRPPVWRLTKSKRLISKKQNKYYNETALRTVAKAVKDLYGMGHQNIHVKLLNSYLQKNTIFNLKLNNHLNNNIQLQRFINEPSNITFPQQSHHNKILSVIKQYNFYSQYISKQHTIINTIISKDSNLKKQSKKNINLYRKKLKNALLSSKMKEMVDFEFNNQITAEPSTITLLEWNVQKFNVLNTFKCFNIIPEQLFEKFKALSEDFIFIKNKPKAIHNILKYSKISDHGGIAYYNKEKQNPVFEKLIHEALFSLIMCAKFNIVYKYFQNFDNLNDGLTEDGYYFFKITLFYPFLNIVKNLENVQGNLIFDIDMVVKDVPQLNVIYITSDNSIQKYIIEDIPAGHSTTEIFILAVFEWVKRNLQIDNLTVSYWHLL</sequence>
<dbReference type="OrthoDB" id="10390620at2759"/>
<evidence type="ECO:0000313" key="2">
    <source>
        <dbReference type="Proteomes" id="UP000475862"/>
    </source>
</evidence>
<dbReference type="EMBL" id="VYZN01000048">
    <property type="protein sequence ID" value="KAE9528575.1"/>
    <property type="molecule type" value="Genomic_DNA"/>
</dbReference>